<dbReference type="PANTHER" id="PTHR35889">
    <property type="entry name" value="CYCLOINULO-OLIGOSACCHARIDE FRUCTANOTRANSFERASE-RELATED"/>
    <property type="match status" value="1"/>
</dbReference>
<evidence type="ECO:0000259" key="2">
    <source>
        <dbReference type="Pfam" id="PF07635"/>
    </source>
</evidence>
<dbReference type="RefSeq" id="WP_200355841.1">
    <property type="nucleotide sequence ID" value="NZ_JAENIL010000020.1"/>
</dbReference>
<feature type="chain" id="PRO_5037803215" description="Cytochrome C Planctomycete-type domain-containing protein" evidence="1">
    <location>
        <begin position="25"/>
        <end position="321"/>
    </location>
</feature>
<keyword evidence="1" id="KW-0732">Signal</keyword>
<gene>
    <name evidence="3" type="ORF">JIN87_12185</name>
</gene>
<dbReference type="InterPro" id="IPR032675">
    <property type="entry name" value="LRR_dom_sf"/>
</dbReference>
<dbReference type="GO" id="GO:0020037">
    <property type="term" value="F:heme binding"/>
    <property type="evidence" value="ECO:0007669"/>
    <property type="project" value="InterPro"/>
</dbReference>
<dbReference type="Pfam" id="PF07635">
    <property type="entry name" value="PSCyt1"/>
    <property type="match status" value="1"/>
</dbReference>
<feature type="domain" description="Cytochrome C Planctomycete-type" evidence="2">
    <location>
        <begin position="45"/>
        <end position="105"/>
    </location>
</feature>
<dbReference type="Gene3D" id="3.80.10.10">
    <property type="entry name" value="Ribonuclease Inhibitor"/>
    <property type="match status" value="1"/>
</dbReference>
<dbReference type="EMBL" id="JAENIL010000020">
    <property type="protein sequence ID" value="MBK1877627.1"/>
    <property type="molecule type" value="Genomic_DNA"/>
</dbReference>
<accession>A0A934VPU0</accession>
<proteinExistence type="predicted"/>
<organism evidence="3 4">
    <name type="scientific">Pelagicoccus mobilis</name>
    <dbReference type="NCBI Taxonomy" id="415221"/>
    <lineage>
        <taxon>Bacteria</taxon>
        <taxon>Pseudomonadati</taxon>
        <taxon>Verrucomicrobiota</taxon>
        <taxon>Opitutia</taxon>
        <taxon>Puniceicoccales</taxon>
        <taxon>Pelagicoccaceae</taxon>
        <taxon>Pelagicoccus</taxon>
    </lineage>
</organism>
<dbReference type="InterPro" id="IPR036909">
    <property type="entry name" value="Cyt_c-like_dom_sf"/>
</dbReference>
<reference evidence="3" key="1">
    <citation type="submission" date="2021-01" db="EMBL/GenBank/DDBJ databases">
        <title>Modified the classification status of verrucomicrobia.</title>
        <authorList>
            <person name="Feng X."/>
        </authorList>
    </citation>
    <scope>NUCLEOTIDE SEQUENCE</scope>
    <source>
        <strain evidence="3">KCTC 13126</strain>
    </source>
</reference>
<evidence type="ECO:0000256" key="1">
    <source>
        <dbReference type="SAM" id="SignalP"/>
    </source>
</evidence>
<evidence type="ECO:0000313" key="4">
    <source>
        <dbReference type="Proteomes" id="UP000617628"/>
    </source>
</evidence>
<dbReference type="Proteomes" id="UP000617628">
    <property type="component" value="Unassembled WGS sequence"/>
</dbReference>
<name>A0A934VPU0_9BACT</name>
<dbReference type="GO" id="GO:0009055">
    <property type="term" value="F:electron transfer activity"/>
    <property type="evidence" value="ECO:0007669"/>
    <property type="project" value="InterPro"/>
</dbReference>
<dbReference type="AlphaFoldDB" id="A0A934VPU0"/>
<feature type="signal peptide" evidence="1">
    <location>
        <begin position="1"/>
        <end position="24"/>
    </location>
</feature>
<sequence>MRISFSSPTAALRFFVLLSVPSWASYTSADIDYSTEIAPILEQYCVSCHGSKKQKSGYRLDSYAAFLSPGDSDENPINPRDPMGSPLMEYLLLPKSDDYAMPPEDEDSPSGDDILKIAHWIYQGAKEGDAELARLPIEELLSPEEFAAVEDLRSRGAIIHKRGQDEATLFVDIQSLVTTLSSNDISNLEKIATHTIELNLANLSSSNIDWLKSFTELRSLNLRNSQIPDDAIETLNTLNKLQTLNLFGTNLNNKGLETLLVPLAGKLYVGQTRASQFGIESAKSRNPNRAVYGIPKLEEVKAITDNARSSSNSFNPIPADG</sequence>
<dbReference type="PANTHER" id="PTHR35889:SF3">
    <property type="entry name" value="F-BOX DOMAIN-CONTAINING PROTEIN"/>
    <property type="match status" value="1"/>
</dbReference>
<dbReference type="SUPFAM" id="SSF46626">
    <property type="entry name" value="Cytochrome c"/>
    <property type="match status" value="1"/>
</dbReference>
<dbReference type="SUPFAM" id="SSF52047">
    <property type="entry name" value="RNI-like"/>
    <property type="match status" value="1"/>
</dbReference>
<dbReference type="InterPro" id="IPR011429">
    <property type="entry name" value="Cyt_c_Planctomycete-type"/>
</dbReference>
<keyword evidence="4" id="KW-1185">Reference proteome</keyword>
<evidence type="ECO:0000313" key="3">
    <source>
        <dbReference type="EMBL" id="MBK1877627.1"/>
    </source>
</evidence>
<comment type="caution">
    <text evidence="3">The sequence shown here is derived from an EMBL/GenBank/DDBJ whole genome shotgun (WGS) entry which is preliminary data.</text>
</comment>
<protein>
    <recommendedName>
        <fullName evidence="2">Cytochrome C Planctomycete-type domain-containing protein</fullName>
    </recommendedName>
</protein>